<dbReference type="SUPFAM" id="SSF53474">
    <property type="entry name" value="alpha/beta-Hydrolases"/>
    <property type="match status" value="1"/>
</dbReference>
<dbReference type="InterPro" id="IPR051044">
    <property type="entry name" value="MAG_DAG_Lipase"/>
</dbReference>
<proteinExistence type="predicted"/>
<dbReference type="EMBL" id="JAPZBQ010000002">
    <property type="protein sequence ID" value="KAJ5345078.1"/>
    <property type="molecule type" value="Genomic_DNA"/>
</dbReference>
<reference evidence="3" key="1">
    <citation type="submission" date="2022-12" db="EMBL/GenBank/DDBJ databases">
        <authorList>
            <person name="Petersen C."/>
        </authorList>
    </citation>
    <scope>NUCLEOTIDE SEQUENCE</scope>
    <source>
        <strain evidence="3">IBT 35673</strain>
    </source>
</reference>
<comment type="caution">
    <text evidence="3">The sequence shown here is derived from an EMBL/GenBank/DDBJ whole genome shotgun (WGS) entry which is preliminary data.</text>
</comment>
<evidence type="ECO:0000259" key="2">
    <source>
        <dbReference type="Pfam" id="PF12146"/>
    </source>
</evidence>
<dbReference type="Proteomes" id="UP001147695">
    <property type="component" value="Unassembled WGS sequence"/>
</dbReference>
<dbReference type="GO" id="GO:0017000">
    <property type="term" value="P:antibiotic biosynthetic process"/>
    <property type="evidence" value="ECO:0007669"/>
    <property type="project" value="UniProtKB-ARBA"/>
</dbReference>
<evidence type="ECO:0000313" key="3">
    <source>
        <dbReference type="EMBL" id="KAJ5345078.1"/>
    </source>
</evidence>
<evidence type="ECO:0000313" key="4">
    <source>
        <dbReference type="Proteomes" id="UP001147695"/>
    </source>
</evidence>
<dbReference type="Pfam" id="PF12146">
    <property type="entry name" value="Hydrolase_4"/>
    <property type="match status" value="1"/>
</dbReference>
<dbReference type="Gene3D" id="3.40.50.1820">
    <property type="entry name" value="alpha/beta hydrolase"/>
    <property type="match status" value="1"/>
</dbReference>
<sequence length="321" mass="35075">MTEGSLTLPDGLELYTKTWTPSGTTRATIAFIHGFSDHCNAYHDLFPNLASAGIEIKSFDQRGWGRSVKHPRDRGNTGPTSQVLAEIHIFLQSLPQSEIPLFLMGHSMGGGQVLNYIFHPDSPYHSSPPKFAGVLLFSPLVAIHPSSRPSKLTVSAGRVVAKLIPHKQRYSALDQKLISRDPAVVEYFVNDELCHDTGTFEGLAGMLDRGIWLEGMFAGDWVKSSLPFWFGHGNADRITSYDATSNLVKGLQKNGANVTFETYDGGYHKLSADLPETKMKFLEDVRDWVLGKVPASQNDAAVESSSAPIASAAEADDKAKL</sequence>
<reference evidence="3" key="2">
    <citation type="journal article" date="2023" name="IMA Fungus">
        <title>Comparative genomic study of the Penicillium genus elucidates a diverse pangenome and 15 lateral gene transfer events.</title>
        <authorList>
            <person name="Petersen C."/>
            <person name="Sorensen T."/>
            <person name="Nielsen M.R."/>
            <person name="Sondergaard T.E."/>
            <person name="Sorensen J.L."/>
            <person name="Fitzpatrick D.A."/>
            <person name="Frisvad J.C."/>
            <person name="Nielsen K.L."/>
        </authorList>
    </citation>
    <scope>NUCLEOTIDE SEQUENCE</scope>
    <source>
        <strain evidence="3">IBT 35673</strain>
    </source>
</reference>
<feature type="domain" description="Serine aminopeptidase S33" evidence="2">
    <location>
        <begin position="25"/>
        <end position="273"/>
    </location>
</feature>
<accession>A0A9W9QVZ0</accession>
<feature type="region of interest" description="Disordered" evidence="1">
    <location>
        <begin position="297"/>
        <end position="321"/>
    </location>
</feature>
<dbReference type="GO" id="GO:0072330">
    <property type="term" value="P:monocarboxylic acid biosynthetic process"/>
    <property type="evidence" value="ECO:0007669"/>
    <property type="project" value="UniProtKB-ARBA"/>
</dbReference>
<feature type="compositionally biased region" description="Low complexity" evidence="1">
    <location>
        <begin position="300"/>
        <end position="313"/>
    </location>
</feature>
<organism evidence="3 4">
    <name type="scientific">Penicillium brevicompactum</name>
    <dbReference type="NCBI Taxonomy" id="5074"/>
    <lineage>
        <taxon>Eukaryota</taxon>
        <taxon>Fungi</taxon>
        <taxon>Dikarya</taxon>
        <taxon>Ascomycota</taxon>
        <taxon>Pezizomycotina</taxon>
        <taxon>Eurotiomycetes</taxon>
        <taxon>Eurotiomycetidae</taxon>
        <taxon>Eurotiales</taxon>
        <taxon>Aspergillaceae</taxon>
        <taxon>Penicillium</taxon>
    </lineage>
</organism>
<dbReference type="AlphaFoldDB" id="A0A9W9QVZ0"/>
<dbReference type="PANTHER" id="PTHR11614">
    <property type="entry name" value="PHOSPHOLIPASE-RELATED"/>
    <property type="match status" value="1"/>
</dbReference>
<name>A0A9W9QVZ0_PENBR</name>
<evidence type="ECO:0000256" key="1">
    <source>
        <dbReference type="SAM" id="MobiDB-lite"/>
    </source>
</evidence>
<protein>
    <recommendedName>
        <fullName evidence="2">Serine aminopeptidase S33 domain-containing protein</fullName>
    </recommendedName>
</protein>
<dbReference type="InterPro" id="IPR029058">
    <property type="entry name" value="AB_hydrolase_fold"/>
</dbReference>
<dbReference type="InterPro" id="IPR022742">
    <property type="entry name" value="Hydrolase_4"/>
</dbReference>
<gene>
    <name evidence="3" type="ORF">N7452_003082</name>
</gene>